<evidence type="ECO:0000313" key="2">
    <source>
        <dbReference type="EMBL" id="CAK7212461.1"/>
    </source>
</evidence>
<keyword evidence="3" id="KW-1185">Reference proteome</keyword>
<accession>A0ABP0AYW3</accession>
<feature type="compositionally biased region" description="Low complexity" evidence="1">
    <location>
        <begin position="26"/>
        <end position="35"/>
    </location>
</feature>
<gene>
    <name evidence="2" type="ORF">SEUCBS140593_001511</name>
</gene>
<feature type="region of interest" description="Disordered" evidence="1">
    <location>
        <begin position="1"/>
        <end position="52"/>
    </location>
</feature>
<evidence type="ECO:0000256" key="1">
    <source>
        <dbReference type="SAM" id="MobiDB-lite"/>
    </source>
</evidence>
<evidence type="ECO:0000313" key="3">
    <source>
        <dbReference type="Proteomes" id="UP001642482"/>
    </source>
</evidence>
<protein>
    <submittedName>
        <fullName evidence="2">Uncharacterized protein</fullName>
    </submittedName>
</protein>
<reference evidence="2 3" key="1">
    <citation type="submission" date="2024-01" db="EMBL/GenBank/DDBJ databases">
        <authorList>
            <person name="Allen C."/>
            <person name="Tagirdzhanova G."/>
        </authorList>
    </citation>
    <scope>NUCLEOTIDE SEQUENCE [LARGE SCALE GENOMIC DNA]</scope>
</reference>
<comment type="caution">
    <text evidence="2">The sequence shown here is derived from an EMBL/GenBank/DDBJ whole genome shotgun (WGS) entry which is preliminary data.</text>
</comment>
<dbReference type="EMBL" id="CAWUHD010000009">
    <property type="protein sequence ID" value="CAK7212461.1"/>
    <property type="molecule type" value="Genomic_DNA"/>
</dbReference>
<dbReference type="Proteomes" id="UP001642482">
    <property type="component" value="Unassembled WGS sequence"/>
</dbReference>
<organism evidence="2 3">
    <name type="scientific">Sporothrix eucalyptigena</name>
    <dbReference type="NCBI Taxonomy" id="1812306"/>
    <lineage>
        <taxon>Eukaryota</taxon>
        <taxon>Fungi</taxon>
        <taxon>Dikarya</taxon>
        <taxon>Ascomycota</taxon>
        <taxon>Pezizomycotina</taxon>
        <taxon>Sordariomycetes</taxon>
        <taxon>Sordariomycetidae</taxon>
        <taxon>Ophiostomatales</taxon>
        <taxon>Ophiostomataceae</taxon>
        <taxon>Sporothrix</taxon>
    </lineage>
</organism>
<proteinExistence type="predicted"/>
<name>A0ABP0AYW3_9PEZI</name>
<sequence>MALPTLDVGTHADANTSNPDLKGAHVVSSQDVSQDGSPELPTDLYGDGETSRTNYIAGRGRVQRKWYAWFADTDTSAER</sequence>